<dbReference type="EMBL" id="JAGGKI010000001">
    <property type="protein sequence ID" value="MBP1891317.1"/>
    <property type="molecule type" value="Genomic_DNA"/>
</dbReference>
<evidence type="ECO:0008006" key="3">
    <source>
        <dbReference type="Google" id="ProtNLM"/>
    </source>
</evidence>
<dbReference type="GeneID" id="95402440"/>
<dbReference type="Proteomes" id="UP000706926">
    <property type="component" value="Unassembled WGS sequence"/>
</dbReference>
<proteinExistence type="predicted"/>
<accession>A0ABS4F5G6</accession>
<sequence length="186" mass="21546">MPRLMKFSLIFAAIAAVLYVMIYDFGFPKFPYEIRMSYPAVQYTAEDPSSAVPTTIEIEGTYYRRLFQEPLFDGSIRVPLYDFTMSSDPDTEYPLYRYDRIYEDPQGSSNDTYISFLNYPSYTFKSNGAIDSVTIETLGQLYMKDRFQQVLIQVTRDPDVDANPWFIVAPAATIEEAEQLRKHILP</sequence>
<keyword evidence="2" id="KW-1185">Reference proteome</keyword>
<name>A0ABS4F5G6_9BACL</name>
<reference evidence="1 2" key="1">
    <citation type="submission" date="2021-03" db="EMBL/GenBank/DDBJ databases">
        <title>Genomic Encyclopedia of Type Strains, Phase IV (KMG-IV): sequencing the most valuable type-strain genomes for metagenomic binning, comparative biology and taxonomic classification.</title>
        <authorList>
            <person name="Goeker M."/>
        </authorList>
    </citation>
    <scope>NUCLEOTIDE SEQUENCE [LARGE SCALE GENOMIC DNA]</scope>
    <source>
        <strain evidence="1 2">DSM 15596</strain>
    </source>
</reference>
<evidence type="ECO:0000313" key="1">
    <source>
        <dbReference type="EMBL" id="MBP1891317.1"/>
    </source>
</evidence>
<protein>
    <recommendedName>
        <fullName evidence="3">DUF4367 domain-containing protein</fullName>
    </recommendedName>
</protein>
<evidence type="ECO:0000313" key="2">
    <source>
        <dbReference type="Proteomes" id="UP000706926"/>
    </source>
</evidence>
<comment type="caution">
    <text evidence="1">The sequence shown here is derived from an EMBL/GenBank/DDBJ whole genome shotgun (WGS) entry which is preliminary data.</text>
</comment>
<gene>
    <name evidence="1" type="ORF">J2Z18_000386</name>
</gene>
<organism evidence="1 2">
    <name type="scientific">Paenibacillus lactis</name>
    <dbReference type="NCBI Taxonomy" id="228574"/>
    <lineage>
        <taxon>Bacteria</taxon>
        <taxon>Bacillati</taxon>
        <taxon>Bacillota</taxon>
        <taxon>Bacilli</taxon>
        <taxon>Bacillales</taxon>
        <taxon>Paenibacillaceae</taxon>
        <taxon>Paenibacillus</taxon>
    </lineage>
</organism>
<dbReference type="RefSeq" id="WP_007129034.1">
    <property type="nucleotide sequence ID" value="NZ_BOSA01000018.1"/>
</dbReference>